<evidence type="ECO:0000313" key="10">
    <source>
        <dbReference type="EMBL" id="WGK68610.1"/>
    </source>
</evidence>
<dbReference type="InterPro" id="IPR027417">
    <property type="entry name" value="P-loop_NTPase"/>
</dbReference>
<evidence type="ECO:0000256" key="8">
    <source>
        <dbReference type="SAM" id="MobiDB-lite"/>
    </source>
</evidence>
<name>A0ABY8MH07_9SPIO</name>
<evidence type="ECO:0000256" key="3">
    <source>
        <dbReference type="ARBA" id="ARBA00022448"/>
    </source>
</evidence>
<feature type="region of interest" description="Disordered" evidence="8">
    <location>
        <begin position="71"/>
        <end position="99"/>
    </location>
</feature>
<reference evidence="10 11" key="1">
    <citation type="submission" date="2023-04" db="EMBL/GenBank/DDBJ databases">
        <title>Spirochaete genome identified in red abalone sample constitutes a novel genus.</title>
        <authorList>
            <person name="Sharma S.P."/>
            <person name="Purcell C.M."/>
            <person name="Hyde J.R."/>
            <person name="Severin A.J."/>
        </authorList>
    </citation>
    <scope>NUCLEOTIDE SEQUENCE [LARGE SCALE GENOMIC DNA]</scope>
    <source>
        <strain evidence="10 11">SP-2023</strain>
    </source>
</reference>
<accession>A0ABY8MH07</accession>
<evidence type="ECO:0000256" key="2">
    <source>
        <dbReference type="ARBA" id="ARBA00005417"/>
    </source>
</evidence>
<proteinExistence type="inferred from homology"/>
<dbReference type="SUPFAM" id="SSF52540">
    <property type="entry name" value="P-loop containing nucleoside triphosphate hydrolases"/>
    <property type="match status" value="2"/>
</dbReference>
<comment type="subcellular location">
    <subcellularLocation>
        <location evidence="1">Cell inner membrane</location>
        <topology evidence="1">Peripheral membrane protein</topology>
    </subcellularLocation>
</comment>
<protein>
    <submittedName>
        <fullName evidence="10">ATP-binding cassette domain-containing protein</fullName>
    </submittedName>
</protein>
<dbReference type="PROSITE" id="PS00675">
    <property type="entry name" value="SIGMA54_INTERACT_1"/>
    <property type="match status" value="1"/>
</dbReference>
<dbReference type="PROSITE" id="PS50893">
    <property type="entry name" value="ABC_TRANSPORTER_2"/>
    <property type="match status" value="2"/>
</dbReference>
<evidence type="ECO:0000256" key="1">
    <source>
        <dbReference type="ARBA" id="ARBA00004417"/>
    </source>
</evidence>
<gene>
    <name evidence="10" type="ORF">P0082_08980</name>
</gene>
<dbReference type="EMBL" id="CP123443">
    <property type="protein sequence ID" value="WGK68610.1"/>
    <property type="molecule type" value="Genomic_DNA"/>
</dbReference>
<comment type="similarity">
    <text evidence="2">Belongs to the ABC transporter superfamily.</text>
</comment>
<dbReference type="PANTHER" id="PTHR43297:SF7">
    <property type="entry name" value="D,D-DIPEPTIDE TRANSPORT ATP-BINDING PROTEIN DDPD-RELATED"/>
    <property type="match status" value="1"/>
</dbReference>
<feature type="domain" description="ABC transporter" evidence="9">
    <location>
        <begin position="15"/>
        <end position="313"/>
    </location>
</feature>
<evidence type="ECO:0000256" key="4">
    <source>
        <dbReference type="ARBA" id="ARBA00022475"/>
    </source>
</evidence>
<dbReference type="PROSITE" id="PS00211">
    <property type="entry name" value="ABC_TRANSPORTER_1"/>
    <property type="match status" value="1"/>
</dbReference>
<dbReference type="InterPro" id="IPR003439">
    <property type="entry name" value="ABC_transporter-like_ATP-bd"/>
</dbReference>
<dbReference type="Pfam" id="PF00005">
    <property type="entry name" value="ABC_tran"/>
    <property type="match status" value="1"/>
</dbReference>
<dbReference type="InterPro" id="IPR025662">
    <property type="entry name" value="Sigma_54_int_dom_ATP-bd_1"/>
</dbReference>
<dbReference type="RefSeq" id="WP_326926796.1">
    <property type="nucleotide sequence ID" value="NZ_CP123443.1"/>
</dbReference>
<dbReference type="GO" id="GO:0005524">
    <property type="term" value="F:ATP binding"/>
    <property type="evidence" value="ECO:0007669"/>
    <property type="project" value="UniProtKB-KW"/>
</dbReference>
<keyword evidence="4" id="KW-1003">Cell membrane</keyword>
<organism evidence="10 11">
    <name type="scientific">Candidatus Haliotispira prima</name>
    <dbReference type="NCBI Taxonomy" id="3034016"/>
    <lineage>
        <taxon>Bacteria</taxon>
        <taxon>Pseudomonadati</taxon>
        <taxon>Spirochaetota</taxon>
        <taxon>Spirochaetia</taxon>
        <taxon>Spirochaetales</taxon>
        <taxon>Spirochaetaceae</taxon>
        <taxon>Candidatus Haliotispira</taxon>
    </lineage>
</organism>
<sequence>MDENTAGNRSDIPVLETRNLAIYAGSRCLLEPLSLCIEGRKPVIVLGQTGSGKSLLASAIMGILPEDFRANRSKGSGGFKDSKGSKDSKSNRENCPEVSRLRSEGQIVLFGQRIDRTEPENEKKRKQHAEQYWGRRLAMLPQEPWFSLSPLVRCGEQIAEVGRLVLNRTRAAAREQMRHDMTKMGLERDCDKYPFELSGGMAQRVAYLAATAAGGASRGNRATDDEGGAELLLADEPTKGLDESRRNQVIDLLLGHLSHGSLLCITHDLKVAEALAAVVDSELLVMRRGQVIERGPARQILEKPQAVYTQALIRAQPQYWPQATDSATDQATDNECKAGQKTVVEVKNLSLERGGKCLFSGLNFRLERGRVMGLSGDSGCGKSSLGDALLGLLAPCEGLICFAMPDGQFAAPGALPAGQVLKLYQDPPRTVPHSVSLKVLLRDLCNLYRLGESGEHRIKLLLRRLELPEALLERYPTQISGGELQRFAILRALLLRPRLLVADEPTSRLDPITAARTLRLIVDVSRETGCALLLISHEHLALEKLCDTVLVLSE</sequence>
<keyword evidence="11" id="KW-1185">Reference proteome</keyword>
<keyword evidence="3" id="KW-0813">Transport</keyword>
<dbReference type="InterPro" id="IPR050388">
    <property type="entry name" value="ABC_Ni/Peptide_Import"/>
</dbReference>
<keyword evidence="6 10" id="KW-0067">ATP-binding</keyword>
<feature type="compositionally biased region" description="Basic and acidic residues" evidence="8">
    <location>
        <begin position="80"/>
        <end position="99"/>
    </location>
</feature>
<dbReference type="Proteomes" id="UP001228690">
    <property type="component" value="Chromosome"/>
</dbReference>
<dbReference type="Gene3D" id="3.40.50.300">
    <property type="entry name" value="P-loop containing nucleotide triphosphate hydrolases"/>
    <property type="match status" value="2"/>
</dbReference>
<evidence type="ECO:0000313" key="11">
    <source>
        <dbReference type="Proteomes" id="UP001228690"/>
    </source>
</evidence>
<keyword evidence="7" id="KW-0472">Membrane</keyword>
<dbReference type="InterPro" id="IPR017871">
    <property type="entry name" value="ABC_transporter-like_CS"/>
</dbReference>
<evidence type="ECO:0000256" key="5">
    <source>
        <dbReference type="ARBA" id="ARBA00022741"/>
    </source>
</evidence>
<dbReference type="PANTHER" id="PTHR43297">
    <property type="entry name" value="OLIGOPEPTIDE TRANSPORT ATP-BINDING PROTEIN APPD"/>
    <property type="match status" value="1"/>
</dbReference>
<evidence type="ECO:0000259" key="9">
    <source>
        <dbReference type="PROSITE" id="PS50893"/>
    </source>
</evidence>
<feature type="domain" description="ABC transporter" evidence="9">
    <location>
        <begin position="344"/>
        <end position="554"/>
    </location>
</feature>
<dbReference type="InterPro" id="IPR003593">
    <property type="entry name" value="AAA+_ATPase"/>
</dbReference>
<keyword evidence="5" id="KW-0547">Nucleotide-binding</keyword>
<dbReference type="SMART" id="SM00382">
    <property type="entry name" value="AAA"/>
    <property type="match status" value="2"/>
</dbReference>
<evidence type="ECO:0000256" key="7">
    <source>
        <dbReference type="ARBA" id="ARBA00023136"/>
    </source>
</evidence>
<evidence type="ECO:0000256" key="6">
    <source>
        <dbReference type="ARBA" id="ARBA00022840"/>
    </source>
</evidence>